<dbReference type="STRING" id="1005944.SAMN05192576_1732"/>
<evidence type="ECO:0000313" key="3">
    <source>
        <dbReference type="Proteomes" id="UP000199004"/>
    </source>
</evidence>
<sequence length="56" mass="5962">MSESKGEPQAEPTDNVPMDVDPPGEHGSELPDENDDAHTSDLQEENAGTSVDQPSQ</sequence>
<feature type="compositionally biased region" description="Polar residues" evidence="1">
    <location>
        <begin position="46"/>
        <end position="56"/>
    </location>
</feature>
<evidence type="ECO:0000313" key="2">
    <source>
        <dbReference type="EMBL" id="SDN20600.1"/>
    </source>
</evidence>
<dbReference type="RefSeq" id="WP_170254275.1">
    <property type="nucleotide sequence ID" value="NZ_BKAE01000007.1"/>
</dbReference>
<keyword evidence="3" id="KW-1185">Reference proteome</keyword>
<feature type="region of interest" description="Disordered" evidence="1">
    <location>
        <begin position="1"/>
        <end position="56"/>
    </location>
</feature>
<name>A0A1G9ZGV6_9ACTN</name>
<protein>
    <submittedName>
        <fullName evidence="2">Uncharacterized protein</fullName>
    </submittedName>
</protein>
<dbReference type="AlphaFoldDB" id="A0A1G9ZGV6"/>
<accession>A0A1G9ZGV6</accession>
<dbReference type="EMBL" id="FNIC01000002">
    <property type="protein sequence ID" value="SDN20600.1"/>
    <property type="molecule type" value="Genomic_DNA"/>
</dbReference>
<evidence type="ECO:0000256" key="1">
    <source>
        <dbReference type="SAM" id="MobiDB-lite"/>
    </source>
</evidence>
<reference evidence="3" key="1">
    <citation type="submission" date="2016-10" db="EMBL/GenBank/DDBJ databases">
        <authorList>
            <person name="Varghese N."/>
            <person name="Submissions S."/>
        </authorList>
    </citation>
    <scope>NUCLEOTIDE SEQUENCE [LARGE SCALE GENOMIC DNA]</scope>
    <source>
        <strain evidence="3">CGMCC 1.11147</strain>
    </source>
</reference>
<dbReference type="Proteomes" id="UP000199004">
    <property type="component" value="Unassembled WGS sequence"/>
</dbReference>
<proteinExistence type="predicted"/>
<gene>
    <name evidence="2" type="ORF">SAMN05192576_1732</name>
</gene>
<organism evidence="2 3">
    <name type="scientific">Nocardioides szechwanensis</name>
    <dbReference type="NCBI Taxonomy" id="1005944"/>
    <lineage>
        <taxon>Bacteria</taxon>
        <taxon>Bacillati</taxon>
        <taxon>Actinomycetota</taxon>
        <taxon>Actinomycetes</taxon>
        <taxon>Propionibacteriales</taxon>
        <taxon>Nocardioidaceae</taxon>
        <taxon>Nocardioides</taxon>
    </lineage>
</organism>